<evidence type="ECO:0000313" key="2">
    <source>
        <dbReference type="Proteomes" id="UP001286313"/>
    </source>
</evidence>
<gene>
    <name evidence="1" type="ORF">Pcinc_015316</name>
</gene>
<keyword evidence="2" id="KW-1185">Reference proteome</keyword>
<reference evidence="1" key="1">
    <citation type="submission" date="2023-10" db="EMBL/GenBank/DDBJ databases">
        <title>Genome assemblies of two species of porcelain crab, Petrolisthes cinctipes and Petrolisthes manimaculis (Anomura: Porcellanidae).</title>
        <authorList>
            <person name="Angst P."/>
        </authorList>
    </citation>
    <scope>NUCLEOTIDE SEQUENCE</scope>
    <source>
        <strain evidence="1">PB745_01</strain>
        <tissue evidence="1">Gill</tissue>
    </source>
</reference>
<organism evidence="1 2">
    <name type="scientific">Petrolisthes cinctipes</name>
    <name type="common">Flat porcelain crab</name>
    <dbReference type="NCBI Taxonomy" id="88211"/>
    <lineage>
        <taxon>Eukaryota</taxon>
        <taxon>Metazoa</taxon>
        <taxon>Ecdysozoa</taxon>
        <taxon>Arthropoda</taxon>
        <taxon>Crustacea</taxon>
        <taxon>Multicrustacea</taxon>
        <taxon>Malacostraca</taxon>
        <taxon>Eumalacostraca</taxon>
        <taxon>Eucarida</taxon>
        <taxon>Decapoda</taxon>
        <taxon>Pleocyemata</taxon>
        <taxon>Anomura</taxon>
        <taxon>Galatheoidea</taxon>
        <taxon>Porcellanidae</taxon>
        <taxon>Petrolisthes</taxon>
    </lineage>
</organism>
<dbReference type="AlphaFoldDB" id="A0AAE1FTL7"/>
<sequence>MILSRAVSTVAQRVLLTDIVRNIFHQRLYLIRWMILNRDVLCKKSMWHTSSLLHDPPSLLFYSPPLSYQSHKFCVAGNHTHHTAMPPATIYTLSFKSLCAIIRKIDLHISRTRLVTEGWVDK</sequence>
<evidence type="ECO:0000313" key="1">
    <source>
        <dbReference type="EMBL" id="KAK3880185.1"/>
    </source>
</evidence>
<accession>A0AAE1FTL7</accession>
<proteinExistence type="predicted"/>
<name>A0AAE1FTL7_PETCI</name>
<dbReference type="EMBL" id="JAWQEG010001349">
    <property type="protein sequence ID" value="KAK3880185.1"/>
    <property type="molecule type" value="Genomic_DNA"/>
</dbReference>
<comment type="caution">
    <text evidence="1">The sequence shown here is derived from an EMBL/GenBank/DDBJ whole genome shotgun (WGS) entry which is preliminary data.</text>
</comment>
<protein>
    <submittedName>
        <fullName evidence="1">Uncharacterized protein</fullName>
    </submittedName>
</protein>
<dbReference type="Proteomes" id="UP001286313">
    <property type="component" value="Unassembled WGS sequence"/>
</dbReference>